<protein>
    <submittedName>
        <fullName evidence="1">Uncharacterized protein</fullName>
    </submittedName>
</protein>
<accession>A0A7J5DEX0</accession>
<organism evidence="1 2">
    <name type="scientific">Streptomyces triticiradicis</name>
    <dbReference type="NCBI Taxonomy" id="2651189"/>
    <lineage>
        <taxon>Bacteria</taxon>
        <taxon>Bacillati</taxon>
        <taxon>Actinomycetota</taxon>
        <taxon>Actinomycetes</taxon>
        <taxon>Kitasatosporales</taxon>
        <taxon>Streptomycetaceae</taxon>
        <taxon>Streptomyces</taxon>
    </lineage>
</organism>
<evidence type="ECO:0000313" key="2">
    <source>
        <dbReference type="Proteomes" id="UP000442990"/>
    </source>
</evidence>
<comment type="caution">
    <text evidence="1">The sequence shown here is derived from an EMBL/GenBank/DDBJ whole genome shotgun (WGS) entry which is preliminary data.</text>
</comment>
<keyword evidence="2" id="KW-1185">Reference proteome</keyword>
<proteinExistence type="predicted"/>
<sequence length="279" mass="29579">MNEQGGQGGQGRQERANAVDREMAARLLPAPVMRALGLWWETNASVYADGTPGAHSVRYTPSRWAQITPWPKALAPTSAGVDAAVSRAEVASAVADALQREAFREALVATYVWGKGKRGTRGGSGPATLHKILAFDGLDAALAGAVSVLREHGAPQAYAALKGQVPGLGPAFFTKFLYFTGLALEPVHGVRPLILDGVLARRLRQMAAAVGRESGHDPDGSIAAWVWSDGNWTPHRYRVYLSFMHAAADQLAAGDSWPSGAAPDLLECALFNAAWEASD</sequence>
<dbReference type="Pfam" id="PF21790">
    <property type="entry name" value="OGG"/>
    <property type="match status" value="1"/>
</dbReference>
<name>A0A7J5DEX0_9ACTN</name>
<reference evidence="1 2" key="1">
    <citation type="submission" date="2019-09" db="EMBL/GenBank/DDBJ databases">
        <title>Isolation and identification of active actinomycetes.</title>
        <authorList>
            <person name="Yu Z."/>
            <person name="Han C."/>
            <person name="Yu B."/>
        </authorList>
    </citation>
    <scope>NUCLEOTIDE SEQUENCE [LARGE SCALE GENOMIC DNA]</scope>
    <source>
        <strain evidence="1 2">NEAU-H2</strain>
    </source>
</reference>
<dbReference type="AlphaFoldDB" id="A0A7J5DEX0"/>
<dbReference type="InterPro" id="IPR048868">
    <property type="entry name" value="OGG-like_put"/>
</dbReference>
<gene>
    <name evidence="1" type="ORF">F8144_16945</name>
</gene>
<dbReference type="Proteomes" id="UP000442990">
    <property type="component" value="Unassembled WGS sequence"/>
</dbReference>
<dbReference type="EMBL" id="WBKG01000013">
    <property type="protein sequence ID" value="KAB1987422.1"/>
    <property type="molecule type" value="Genomic_DNA"/>
</dbReference>
<dbReference type="RefSeq" id="WP_151470176.1">
    <property type="nucleotide sequence ID" value="NZ_WBKG01000013.1"/>
</dbReference>
<evidence type="ECO:0000313" key="1">
    <source>
        <dbReference type="EMBL" id="KAB1987422.1"/>
    </source>
</evidence>